<evidence type="ECO:0000259" key="2">
    <source>
        <dbReference type="Pfam" id="PF03572"/>
    </source>
</evidence>
<protein>
    <recommendedName>
        <fullName evidence="2">Tail specific protease domain-containing protein</fullName>
    </recommendedName>
</protein>
<feature type="domain" description="Tail specific protease" evidence="2">
    <location>
        <begin position="530"/>
        <end position="702"/>
    </location>
</feature>
<dbReference type="EMBL" id="JACWZY010000006">
    <property type="protein sequence ID" value="MBD2700803.1"/>
    <property type="molecule type" value="Genomic_DNA"/>
</dbReference>
<dbReference type="Gene3D" id="3.90.226.10">
    <property type="entry name" value="2-enoyl-CoA Hydratase, Chain A, domain 1"/>
    <property type="match status" value="1"/>
</dbReference>
<dbReference type="SUPFAM" id="SSF52096">
    <property type="entry name" value="ClpP/crotonase"/>
    <property type="match status" value="1"/>
</dbReference>
<organism evidence="3 4">
    <name type="scientific">Spirosoma profusum</name>
    <dbReference type="NCBI Taxonomy" id="2771354"/>
    <lineage>
        <taxon>Bacteria</taxon>
        <taxon>Pseudomonadati</taxon>
        <taxon>Bacteroidota</taxon>
        <taxon>Cytophagia</taxon>
        <taxon>Cytophagales</taxon>
        <taxon>Cytophagaceae</taxon>
        <taxon>Spirosoma</taxon>
    </lineage>
</organism>
<reference evidence="3" key="1">
    <citation type="submission" date="2020-09" db="EMBL/GenBank/DDBJ databases">
        <authorList>
            <person name="Kim M.K."/>
        </authorList>
    </citation>
    <scope>NUCLEOTIDE SEQUENCE</scope>
    <source>
        <strain evidence="3">BT702</strain>
    </source>
</reference>
<dbReference type="GO" id="GO:0008236">
    <property type="term" value="F:serine-type peptidase activity"/>
    <property type="evidence" value="ECO:0007669"/>
    <property type="project" value="InterPro"/>
</dbReference>
<dbReference type="RefSeq" id="WP_190886665.1">
    <property type="nucleotide sequence ID" value="NZ_JACWZY010000006.1"/>
</dbReference>
<evidence type="ECO:0000256" key="1">
    <source>
        <dbReference type="SAM" id="SignalP"/>
    </source>
</evidence>
<proteinExistence type="predicted"/>
<evidence type="ECO:0000313" key="3">
    <source>
        <dbReference type="EMBL" id="MBD2700803.1"/>
    </source>
</evidence>
<evidence type="ECO:0000313" key="4">
    <source>
        <dbReference type="Proteomes" id="UP000598820"/>
    </source>
</evidence>
<name>A0A926XZN1_9BACT</name>
<dbReference type="InterPro" id="IPR005151">
    <property type="entry name" value="Tail-specific_protease"/>
</dbReference>
<gene>
    <name evidence="3" type="ORF">IC229_09150</name>
</gene>
<keyword evidence="4" id="KW-1185">Reference proteome</keyword>
<dbReference type="InterPro" id="IPR029045">
    <property type="entry name" value="ClpP/crotonase-like_dom_sf"/>
</dbReference>
<dbReference type="InterPro" id="IPR036034">
    <property type="entry name" value="PDZ_sf"/>
</dbReference>
<comment type="caution">
    <text evidence="3">The sequence shown here is derived from an EMBL/GenBank/DDBJ whole genome shotgun (WGS) entry which is preliminary data.</text>
</comment>
<dbReference type="GO" id="GO:0006508">
    <property type="term" value="P:proteolysis"/>
    <property type="evidence" value="ECO:0007669"/>
    <property type="project" value="InterPro"/>
</dbReference>
<dbReference type="AlphaFoldDB" id="A0A926XZN1"/>
<accession>A0A926XZN1</accession>
<keyword evidence="1" id="KW-0732">Signal</keyword>
<feature type="chain" id="PRO_5037933351" description="Tail specific protease domain-containing protein" evidence="1">
    <location>
        <begin position="28"/>
        <end position="729"/>
    </location>
</feature>
<dbReference type="Proteomes" id="UP000598820">
    <property type="component" value="Unassembled WGS sequence"/>
</dbReference>
<dbReference type="Gene3D" id="2.30.42.10">
    <property type="match status" value="1"/>
</dbReference>
<dbReference type="SUPFAM" id="SSF50156">
    <property type="entry name" value="PDZ domain-like"/>
    <property type="match status" value="1"/>
</dbReference>
<sequence length="729" mass="79945">MNTSVRFAVTILRGLIVTLLFSAVLSAQTTSYTPAQIERVAKLSELYGHIKFFHPYLGYKPINWDSAFAAAAPLVAQAKTDEETIAAIRQLLAVLNDDVTTVSLKTKPVSSTATGDTIQVSFDSDSTLVLKMNGYGGVADIEPFIDKLGYFASQLSKARSLRLDLRSARPLSEMELEGFRFVLDYVGLARVLSTEPYATPGMRRRQHSGFATEGGGTSEYWSGFYLRSGQSIQPRASAKNRPVTLLINKNAALPPALYALKNRPHVTLKSDDTLTDAQLASTVTFSFSENIQVKFRTGELVNPDGTLGVKSLPAPLPVAPPPTKYAADKYPTLGNRLLAGAKIWSVINYFFAYKGLMPTDWKVNLRTAVGQLAAAQDSTTYAIAVAKFYRNIQDSHGFINATPLRYYAGAGSSLIDIRFIENKPVITQVWTDSVRSKGIQIGDVLTEVNGETITERIARMAAIQPASNEWVRQRELSWRLIRGPVGKPIRLKLLGADGREKNVLITAQPANELRLPNDTSAVYKLLPGNIGYAHMGRLQTKDVAGMFEKFKNTKAIIFDMRNYPQGTAWTIAPYLTDKRNVVAAQFFRYAPNAPDILAGDSENATQKYFFSQQIPPNTGQPVYKGKTVMLIDERTQSQAEHSGLFFEAANGTEFIGSPTAGANGDVTSFQIPGGIGLTFSGHDVRHADGRQLQQVGLQPKILVRPTIKGVRAGKDEVLDRAMQYLQTGK</sequence>
<dbReference type="Pfam" id="PF03572">
    <property type="entry name" value="Peptidase_S41"/>
    <property type="match status" value="1"/>
</dbReference>
<dbReference type="Gene3D" id="3.30.750.44">
    <property type="match status" value="1"/>
</dbReference>
<feature type="signal peptide" evidence="1">
    <location>
        <begin position="1"/>
        <end position="27"/>
    </location>
</feature>